<dbReference type="KEGG" id="ntt:TAO_0475"/>
<keyword evidence="1" id="KW-1133">Transmembrane helix</keyword>
<name>A0A1Q2SL16_9GAMM</name>
<protein>
    <submittedName>
        <fullName evidence="2">Hypothetical conserved protein</fullName>
    </submittedName>
</protein>
<keyword evidence="1" id="KW-0812">Transmembrane</keyword>
<dbReference type="InterPro" id="IPR030891">
    <property type="entry name" value="HaoB_nitrify"/>
</dbReference>
<gene>
    <name evidence="2" type="ORF">TAO_0475</name>
</gene>
<keyword evidence="3" id="KW-1185">Reference proteome</keyword>
<proteinExistence type="predicted"/>
<feature type="transmembrane region" description="Helical" evidence="1">
    <location>
        <begin position="21"/>
        <end position="43"/>
    </location>
</feature>
<accession>A0A1Q2SL16</accession>
<evidence type="ECO:0000256" key="1">
    <source>
        <dbReference type="SAM" id="Phobius"/>
    </source>
</evidence>
<evidence type="ECO:0000313" key="2">
    <source>
        <dbReference type="EMBL" id="BAW79845.1"/>
    </source>
</evidence>
<dbReference type="AlphaFoldDB" id="A0A1Q2SL16"/>
<dbReference type="OrthoDB" id="9781003at2"/>
<reference evidence="2 3" key="1">
    <citation type="journal article" date="2017" name="ISME J.">
        <title>An acid-tolerant ammonia-oxidizing ?-proteobacterium from soil.</title>
        <authorList>
            <person name="Hayatsu M."/>
            <person name="Tago K."/>
            <person name="Uchiyama I."/>
            <person name="Toyoda A."/>
            <person name="Wang Y."/>
            <person name="Shimomura Y."/>
            <person name="Okubo T."/>
            <person name="Kurisu F."/>
            <person name="Hirono Y."/>
            <person name="Nonaka K."/>
            <person name="Akiyama H."/>
            <person name="Itoh T."/>
            <person name="Takami H."/>
        </authorList>
    </citation>
    <scope>NUCLEOTIDE SEQUENCE [LARGE SCALE GENOMIC DNA]</scope>
    <source>
        <strain evidence="2 3">TAO100</strain>
    </source>
</reference>
<dbReference type="Proteomes" id="UP000243679">
    <property type="component" value="Chromosome"/>
</dbReference>
<dbReference type="NCBIfam" id="TIGR04392">
    <property type="entry name" value="haoB_nitrify"/>
    <property type="match status" value="1"/>
</dbReference>
<organism evidence="2 3">
    <name type="scientific">Candidatus Nitrosoglobus terrae</name>
    <dbReference type="NCBI Taxonomy" id="1630141"/>
    <lineage>
        <taxon>Bacteria</taxon>
        <taxon>Pseudomonadati</taxon>
        <taxon>Pseudomonadota</taxon>
        <taxon>Gammaproteobacteria</taxon>
        <taxon>Chromatiales</taxon>
        <taxon>Chromatiaceae</taxon>
        <taxon>Candidatus Nitrosoglobus</taxon>
    </lineage>
</organism>
<dbReference type="EMBL" id="AP014836">
    <property type="protein sequence ID" value="BAW79845.1"/>
    <property type="molecule type" value="Genomic_DNA"/>
</dbReference>
<evidence type="ECO:0000313" key="3">
    <source>
        <dbReference type="Proteomes" id="UP000243679"/>
    </source>
</evidence>
<dbReference type="RefSeq" id="WP_096526453.1">
    <property type="nucleotide sequence ID" value="NZ_AP014836.1"/>
</dbReference>
<sequence>MSVAKEEAVLPSSTGVGKAPLLIGLVLIAGGLLLLSWLGWALFNSTDGQKAPYHYKKIAEGGLGEFSDLVDLKVYEDEGITIRKYELIDEKVQKGPLVELYAGSKDGRTPVLLEWKNNLREPLLAISGDVKDLANLAQAVSQHVSSKAVLLGWWDISRRLELLTGVNTLFHENLVQPLLIPAPWVSQQKAIEELESKFWQATKSTEEKDRLKRVVDALLADEVTGTSMLRELAEGREAYVVIHSSDAYKLGVMEPDRFGIGYRDFPNQGDSHALIPHVKEWVKGQGYKAYLVERVDKDVVRAYFLSDDASKSSLIAKMLPFNSSNPMKLKALRLLAQYGGYWVYSLSPTDNSTG</sequence>
<keyword evidence="1" id="KW-0472">Membrane</keyword>